<reference evidence="1" key="1">
    <citation type="submission" date="2014-09" db="EMBL/GenBank/DDBJ databases">
        <authorList>
            <person name="Magalhaes I.L.F."/>
            <person name="Oliveira U."/>
            <person name="Santos F.R."/>
            <person name="Vidigal T.H.D.A."/>
            <person name="Brescovit A.D."/>
            <person name="Santos A.J."/>
        </authorList>
    </citation>
    <scope>NUCLEOTIDE SEQUENCE</scope>
    <source>
        <tissue evidence="1">Shoot tissue taken approximately 20 cm above the soil surface</tissue>
    </source>
</reference>
<protein>
    <submittedName>
        <fullName evidence="1">Uncharacterized protein</fullName>
    </submittedName>
</protein>
<dbReference type="AlphaFoldDB" id="A0A0A9AZR0"/>
<sequence>MCLSPKKLERWCQNSRFKNQFYLPIVMVAFRIRKGVMVRWTPLPSLKNSSEF</sequence>
<proteinExistence type="predicted"/>
<evidence type="ECO:0000313" key="1">
    <source>
        <dbReference type="EMBL" id="JAD56581.1"/>
    </source>
</evidence>
<reference evidence="1" key="2">
    <citation type="journal article" date="2015" name="Data Brief">
        <title>Shoot transcriptome of the giant reed, Arundo donax.</title>
        <authorList>
            <person name="Barrero R.A."/>
            <person name="Guerrero F.D."/>
            <person name="Moolhuijzen P."/>
            <person name="Goolsby J.A."/>
            <person name="Tidwell J."/>
            <person name="Bellgard S.E."/>
            <person name="Bellgard M.I."/>
        </authorList>
    </citation>
    <scope>NUCLEOTIDE SEQUENCE</scope>
    <source>
        <tissue evidence="1">Shoot tissue taken approximately 20 cm above the soil surface</tissue>
    </source>
</reference>
<organism evidence="1">
    <name type="scientific">Arundo donax</name>
    <name type="common">Giant reed</name>
    <name type="synonym">Donax arundinaceus</name>
    <dbReference type="NCBI Taxonomy" id="35708"/>
    <lineage>
        <taxon>Eukaryota</taxon>
        <taxon>Viridiplantae</taxon>
        <taxon>Streptophyta</taxon>
        <taxon>Embryophyta</taxon>
        <taxon>Tracheophyta</taxon>
        <taxon>Spermatophyta</taxon>
        <taxon>Magnoliopsida</taxon>
        <taxon>Liliopsida</taxon>
        <taxon>Poales</taxon>
        <taxon>Poaceae</taxon>
        <taxon>PACMAD clade</taxon>
        <taxon>Arundinoideae</taxon>
        <taxon>Arundineae</taxon>
        <taxon>Arundo</taxon>
    </lineage>
</organism>
<accession>A0A0A9AZR0</accession>
<dbReference type="EMBL" id="GBRH01241314">
    <property type="protein sequence ID" value="JAD56581.1"/>
    <property type="molecule type" value="Transcribed_RNA"/>
</dbReference>
<name>A0A0A9AZR0_ARUDO</name>